<dbReference type="InterPro" id="IPR054712">
    <property type="entry name" value="Cas3-like_dom"/>
</dbReference>
<keyword evidence="4" id="KW-0479">Metal-binding</keyword>
<comment type="caution">
    <text evidence="15">The sequence shown here is derived from an EMBL/GenBank/DDBJ whole genome shotgun (WGS) entry which is preliminary data.</text>
</comment>
<evidence type="ECO:0000256" key="1">
    <source>
        <dbReference type="ARBA" id="ARBA00006847"/>
    </source>
</evidence>
<dbReference type="GO" id="GO:0005829">
    <property type="term" value="C:cytosol"/>
    <property type="evidence" value="ECO:0007669"/>
    <property type="project" value="TreeGrafter"/>
</dbReference>
<keyword evidence="9" id="KW-0051">Antiviral defense</keyword>
<sequence>MKDQTFAELVAKATGGDKPYPYQEHLAEHGLPEVLRAPTGAGKTLAAVLAWLHRRDVDPDNTPRWLVFVLPQRTLVQQTVDKAKEWLGRLRRSTPVHVLMGGEDPEAQDWKSHPECERIFVGTQDMVLSRLLMRGFAEPRPAWPMSFGLFHAGVQFVFDEVQLMGPGLWTSLQLQGLREKLGTALPCRSMWMSATLDPDRLRTADLRRKLSVVEVTDRDRIGDLQRRLEATREITELDLGNPDRKRYPKALAEHVLAAHQPGTRTLVMLNTVDRARDVFAELRRASPAAKVVLLHSRFRPDDRDQHTKDAVDPEVGEYGTIVVSTQVLEAGVDVTSETLVSEVAPWTSLVQRAGRCNRDGYARRARLLWTAPPAGAHPYDAADVQATAEHLRTLDGRALTSEELAGQQVPEGRAVHAVLRKRDLLGLFDTAPDLSGSDIDVSPFIRDATDRTVSVAWRHLPDADELEKMPTPQRAELCPAPIKAIKDLATKNKVLVYDQRDGKWLLAGPRDIRPTALLVSDAASGGYTAETGFDPASKTAVCPVELAVKSANDEPEQPNATNTDPQSVGHDAWIPLVDHLADAEREVRRLLAEVSPQLPAQQLEAIALAARYHDLGKTHLVFVTSLEKANPDTPPPNTTTIWAKSPSNRTLRHDPPGFRHELVSALLLLKPDTGLLDSVDEPDLVTYLALAHHGKARVTIRAQEGEAEDTVLGVREGSTTHPVDLPSGRRLAGHALSLAPTKIGAGSLTDRALRLRDRADLGPFRLAFCEAIVRSADWCASQNGGA</sequence>
<dbReference type="SMART" id="SM00487">
    <property type="entry name" value="DEXDc"/>
    <property type="match status" value="1"/>
</dbReference>
<dbReference type="InterPro" id="IPR001650">
    <property type="entry name" value="Helicase_C-like"/>
</dbReference>
<dbReference type="PROSITE" id="PS51192">
    <property type="entry name" value="HELICASE_ATP_BIND_1"/>
    <property type="match status" value="1"/>
</dbReference>
<dbReference type="InterPro" id="IPR038257">
    <property type="entry name" value="CRISPR-assoc_Cas3_HD_sf"/>
</dbReference>
<feature type="domain" description="Helicase C-terminal" evidence="13">
    <location>
        <begin position="250"/>
        <end position="417"/>
    </location>
</feature>
<dbReference type="InterPro" id="IPR006483">
    <property type="entry name" value="CRISPR-assoc_Cas3_HD"/>
</dbReference>
<evidence type="ECO:0000256" key="3">
    <source>
        <dbReference type="ARBA" id="ARBA00022722"/>
    </source>
</evidence>
<dbReference type="Pfam" id="PF18019">
    <property type="entry name" value="Cas3_HD"/>
    <property type="match status" value="1"/>
</dbReference>
<dbReference type="GO" id="GO:0051607">
    <property type="term" value="P:defense response to virus"/>
    <property type="evidence" value="ECO:0007669"/>
    <property type="project" value="UniProtKB-KW"/>
</dbReference>
<dbReference type="NCBIfam" id="TIGR01587">
    <property type="entry name" value="cas3_core"/>
    <property type="match status" value="1"/>
</dbReference>
<comment type="similarity">
    <text evidence="10">Belongs to the DEAD box helicase family.</text>
</comment>
<evidence type="ECO:0000256" key="10">
    <source>
        <dbReference type="ARBA" id="ARBA00038437"/>
    </source>
</evidence>
<dbReference type="AlphaFoldDB" id="A0A558CJH5"/>
<dbReference type="Gene3D" id="1.10.3210.30">
    <property type="match status" value="1"/>
</dbReference>
<dbReference type="GO" id="GO:0046872">
    <property type="term" value="F:metal ion binding"/>
    <property type="evidence" value="ECO:0007669"/>
    <property type="project" value="UniProtKB-KW"/>
</dbReference>
<dbReference type="PROSITE" id="PS51643">
    <property type="entry name" value="HD_CAS3"/>
    <property type="match status" value="1"/>
</dbReference>
<evidence type="ECO:0000256" key="7">
    <source>
        <dbReference type="ARBA" id="ARBA00022806"/>
    </source>
</evidence>
<dbReference type="Pfam" id="PF22590">
    <property type="entry name" value="Cas3-like_C_2"/>
    <property type="match status" value="1"/>
</dbReference>
<dbReference type="SUPFAM" id="SSF52540">
    <property type="entry name" value="P-loop containing nucleoside triphosphate hydrolases"/>
    <property type="match status" value="1"/>
</dbReference>
<comment type="similarity">
    <text evidence="2">In the central section; belongs to the CRISPR-associated helicase Cas3 family.</text>
</comment>
<evidence type="ECO:0000256" key="6">
    <source>
        <dbReference type="ARBA" id="ARBA00022801"/>
    </source>
</evidence>
<dbReference type="InterPro" id="IPR011545">
    <property type="entry name" value="DEAD/DEAH_box_helicase_dom"/>
</dbReference>
<keyword evidence="16" id="KW-1185">Reference proteome</keyword>
<dbReference type="EMBL" id="VJWX01000161">
    <property type="protein sequence ID" value="TVT48872.1"/>
    <property type="molecule type" value="Genomic_DNA"/>
</dbReference>
<dbReference type="InterPro" id="IPR014001">
    <property type="entry name" value="Helicase_ATP-bd"/>
</dbReference>
<evidence type="ECO:0000256" key="9">
    <source>
        <dbReference type="ARBA" id="ARBA00023118"/>
    </source>
</evidence>
<dbReference type="PANTHER" id="PTHR47959:SF16">
    <property type="entry name" value="CRISPR-ASSOCIATED NUCLEASE_HELICASE CAS3-RELATED"/>
    <property type="match status" value="1"/>
</dbReference>
<evidence type="ECO:0000313" key="16">
    <source>
        <dbReference type="Proteomes" id="UP000320011"/>
    </source>
</evidence>
<comment type="similarity">
    <text evidence="1">In the N-terminal section; belongs to the CRISPR-associated nuclease Cas3-HD family.</text>
</comment>
<evidence type="ECO:0000256" key="8">
    <source>
        <dbReference type="ARBA" id="ARBA00022840"/>
    </source>
</evidence>
<dbReference type="Pfam" id="PF00270">
    <property type="entry name" value="DEAD"/>
    <property type="match status" value="1"/>
</dbReference>
<evidence type="ECO:0000256" key="4">
    <source>
        <dbReference type="ARBA" id="ARBA00022723"/>
    </source>
</evidence>
<dbReference type="GO" id="GO:0004518">
    <property type="term" value="F:nuclease activity"/>
    <property type="evidence" value="ECO:0007669"/>
    <property type="project" value="UniProtKB-KW"/>
</dbReference>
<reference evidence="15 16" key="1">
    <citation type="submission" date="2019-07" db="EMBL/GenBank/DDBJ databases">
        <authorList>
            <person name="Duangmal K."/>
            <person name="Teo W.F.A."/>
        </authorList>
    </citation>
    <scope>NUCLEOTIDE SEQUENCE [LARGE SCALE GENOMIC DNA]</scope>
    <source>
        <strain evidence="15 16">TBRC 6029</strain>
    </source>
</reference>
<keyword evidence="8" id="KW-0067">ATP-binding</keyword>
<protein>
    <submittedName>
        <fullName evidence="15">CRISPR-associated helicase Cas3</fullName>
    </submittedName>
</protein>
<keyword evidence="5" id="KW-0547">Nucleotide-binding</keyword>
<evidence type="ECO:0000259" key="14">
    <source>
        <dbReference type="PROSITE" id="PS51643"/>
    </source>
</evidence>
<gene>
    <name evidence="15" type="primary">cas3</name>
    <name evidence="15" type="ORF">FNH05_17430</name>
</gene>
<feature type="domain" description="Helicase ATP-binding" evidence="12">
    <location>
        <begin position="24"/>
        <end position="214"/>
    </location>
</feature>
<dbReference type="GO" id="GO:0016787">
    <property type="term" value="F:hydrolase activity"/>
    <property type="evidence" value="ECO:0007669"/>
    <property type="project" value="UniProtKB-KW"/>
</dbReference>
<accession>A0A558CJH5</accession>
<dbReference type="InterPro" id="IPR006474">
    <property type="entry name" value="Helicase_Cas3_CRISPR-ass_core"/>
</dbReference>
<evidence type="ECO:0000313" key="15">
    <source>
        <dbReference type="EMBL" id="TVT48872.1"/>
    </source>
</evidence>
<proteinExistence type="inferred from homology"/>
<evidence type="ECO:0000256" key="5">
    <source>
        <dbReference type="ARBA" id="ARBA00022741"/>
    </source>
</evidence>
<feature type="region of interest" description="Disordered" evidence="11">
    <location>
        <begin position="550"/>
        <end position="569"/>
    </location>
</feature>
<dbReference type="SMART" id="SM00490">
    <property type="entry name" value="HELICc"/>
    <property type="match status" value="1"/>
</dbReference>
<dbReference type="GO" id="GO:0003676">
    <property type="term" value="F:nucleic acid binding"/>
    <property type="evidence" value="ECO:0007669"/>
    <property type="project" value="InterPro"/>
</dbReference>
<name>A0A558CJH5_9PSEU</name>
<feature type="region of interest" description="Disordered" evidence="11">
    <location>
        <begin position="629"/>
        <end position="655"/>
    </location>
</feature>
<evidence type="ECO:0000259" key="12">
    <source>
        <dbReference type="PROSITE" id="PS51192"/>
    </source>
</evidence>
<dbReference type="RefSeq" id="WP_144589663.1">
    <property type="nucleotide sequence ID" value="NZ_VJWX01000161.1"/>
</dbReference>
<evidence type="ECO:0000256" key="2">
    <source>
        <dbReference type="ARBA" id="ARBA00009046"/>
    </source>
</evidence>
<keyword evidence="6" id="KW-0378">Hydrolase</keyword>
<dbReference type="PANTHER" id="PTHR47959">
    <property type="entry name" value="ATP-DEPENDENT RNA HELICASE RHLE-RELATED"/>
    <property type="match status" value="1"/>
</dbReference>
<evidence type="ECO:0000256" key="11">
    <source>
        <dbReference type="SAM" id="MobiDB-lite"/>
    </source>
</evidence>
<dbReference type="GO" id="GO:0005524">
    <property type="term" value="F:ATP binding"/>
    <property type="evidence" value="ECO:0007669"/>
    <property type="project" value="UniProtKB-KW"/>
</dbReference>
<dbReference type="OrthoDB" id="9810236at2"/>
<dbReference type="Gene3D" id="3.40.50.300">
    <property type="entry name" value="P-loop containing nucleotide triphosphate hydrolases"/>
    <property type="match status" value="2"/>
</dbReference>
<dbReference type="PROSITE" id="PS51194">
    <property type="entry name" value="HELICASE_CTER"/>
    <property type="match status" value="1"/>
</dbReference>
<dbReference type="GO" id="GO:0003724">
    <property type="term" value="F:RNA helicase activity"/>
    <property type="evidence" value="ECO:0007669"/>
    <property type="project" value="TreeGrafter"/>
</dbReference>
<reference evidence="15 16" key="2">
    <citation type="submission" date="2019-08" db="EMBL/GenBank/DDBJ databases">
        <title>Amycolatopsis acidicola sp. nov., isolated from peat swamp forest soil.</title>
        <authorList>
            <person name="Srisuk N."/>
        </authorList>
    </citation>
    <scope>NUCLEOTIDE SEQUENCE [LARGE SCALE GENOMIC DNA]</scope>
    <source>
        <strain evidence="15 16">TBRC 6029</strain>
    </source>
</reference>
<dbReference type="InterPro" id="IPR050079">
    <property type="entry name" value="DEAD_box_RNA_helicase"/>
</dbReference>
<feature type="domain" description="HD Cas3-type" evidence="14">
    <location>
        <begin position="569"/>
        <end position="779"/>
    </location>
</feature>
<dbReference type="InterPro" id="IPR027417">
    <property type="entry name" value="P-loop_NTPase"/>
</dbReference>
<keyword evidence="3" id="KW-0540">Nuclease</keyword>
<evidence type="ECO:0000259" key="13">
    <source>
        <dbReference type="PROSITE" id="PS51194"/>
    </source>
</evidence>
<dbReference type="Proteomes" id="UP000320011">
    <property type="component" value="Unassembled WGS sequence"/>
</dbReference>
<keyword evidence="7" id="KW-0347">Helicase</keyword>
<organism evidence="15 16">
    <name type="scientific">Amycolatopsis rhizosphaerae</name>
    <dbReference type="NCBI Taxonomy" id="2053003"/>
    <lineage>
        <taxon>Bacteria</taxon>
        <taxon>Bacillati</taxon>
        <taxon>Actinomycetota</taxon>
        <taxon>Actinomycetes</taxon>
        <taxon>Pseudonocardiales</taxon>
        <taxon>Pseudonocardiaceae</taxon>
        <taxon>Amycolatopsis</taxon>
    </lineage>
</organism>